<gene>
    <name evidence="10" type="ORF">BDY21DRAFT_365173</name>
</gene>
<comment type="function">
    <text evidence="1">Involved in rRNA processing.</text>
</comment>
<reference evidence="10" key="1">
    <citation type="journal article" date="2020" name="Stud. Mycol.">
        <title>101 Dothideomycetes genomes: a test case for predicting lifestyles and emergence of pathogens.</title>
        <authorList>
            <person name="Haridas S."/>
            <person name="Albert R."/>
            <person name="Binder M."/>
            <person name="Bloem J."/>
            <person name="Labutti K."/>
            <person name="Salamov A."/>
            <person name="Andreopoulos B."/>
            <person name="Baker S."/>
            <person name="Barry K."/>
            <person name="Bills G."/>
            <person name="Bluhm B."/>
            <person name="Cannon C."/>
            <person name="Castanera R."/>
            <person name="Culley D."/>
            <person name="Daum C."/>
            <person name="Ezra D."/>
            <person name="Gonzalez J."/>
            <person name="Henrissat B."/>
            <person name="Kuo A."/>
            <person name="Liang C."/>
            <person name="Lipzen A."/>
            <person name="Lutzoni F."/>
            <person name="Magnuson J."/>
            <person name="Mondo S."/>
            <person name="Nolan M."/>
            <person name="Ohm R."/>
            <person name="Pangilinan J."/>
            <person name="Park H.-J."/>
            <person name="Ramirez L."/>
            <person name="Alfaro M."/>
            <person name="Sun H."/>
            <person name="Tritt A."/>
            <person name="Yoshinaga Y."/>
            <person name="Zwiers L.-H."/>
            <person name="Turgeon B."/>
            <person name="Goodwin S."/>
            <person name="Spatafora J."/>
            <person name="Crous P."/>
            <person name="Grigoriev I."/>
        </authorList>
    </citation>
    <scope>NUCLEOTIDE SEQUENCE</scope>
    <source>
        <strain evidence="10">ATCC 16933</strain>
    </source>
</reference>
<dbReference type="Proteomes" id="UP000799766">
    <property type="component" value="Unassembled WGS sequence"/>
</dbReference>
<feature type="compositionally biased region" description="Polar residues" evidence="9">
    <location>
        <begin position="228"/>
        <end position="238"/>
    </location>
</feature>
<evidence type="ECO:0000256" key="5">
    <source>
        <dbReference type="ARBA" id="ARBA00019827"/>
    </source>
</evidence>
<dbReference type="GO" id="GO:0000462">
    <property type="term" value="P:maturation of SSU-rRNA from tricistronic rRNA transcript (SSU-rRNA, 5.8S rRNA, LSU-rRNA)"/>
    <property type="evidence" value="ECO:0007669"/>
    <property type="project" value="TreeGrafter"/>
</dbReference>
<dbReference type="InterPro" id="IPR050786">
    <property type="entry name" value="EFG1_rRNA-proc"/>
</dbReference>
<proteinExistence type="inferred from homology"/>
<feature type="region of interest" description="Disordered" evidence="9">
    <location>
        <begin position="155"/>
        <end position="174"/>
    </location>
</feature>
<keyword evidence="11" id="KW-1185">Reference proteome</keyword>
<evidence type="ECO:0000256" key="9">
    <source>
        <dbReference type="SAM" id="MobiDB-lite"/>
    </source>
</evidence>
<dbReference type="EMBL" id="MU001685">
    <property type="protein sequence ID" value="KAF2455961.1"/>
    <property type="molecule type" value="Genomic_DNA"/>
</dbReference>
<feature type="compositionally biased region" description="Polar residues" evidence="9">
    <location>
        <begin position="200"/>
        <end position="210"/>
    </location>
</feature>
<keyword evidence="7" id="KW-0175">Coiled coil</keyword>
<accession>A0A6A6NW66</accession>
<feature type="region of interest" description="Disordered" evidence="9">
    <location>
        <begin position="1"/>
        <end position="29"/>
    </location>
</feature>
<comment type="similarity">
    <text evidence="3">Belongs to the EFG1 family.</text>
</comment>
<dbReference type="GO" id="GO:0005730">
    <property type="term" value="C:nucleolus"/>
    <property type="evidence" value="ECO:0007669"/>
    <property type="project" value="UniProtKB-SubCell"/>
</dbReference>
<evidence type="ECO:0000313" key="10">
    <source>
        <dbReference type="EMBL" id="KAF2455961.1"/>
    </source>
</evidence>
<evidence type="ECO:0000256" key="7">
    <source>
        <dbReference type="ARBA" id="ARBA00023054"/>
    </source>
</evidence>
<protein>
    <recommendedName>
        <fullName evidence="4">rRNA-processing protein EFG1</fullName>
    </recommendedName>
    <alternativeName>
        <fullName evidence="5">rRNA-processing protein efg1</fullName>
    </alternativeName>
</protein>
<organism evidence="10 11">
    <name type="scientific">Lineolata rhizophorae</name>
    <dbReference type="NCBI Taxonomy" id="578093"/>
    <lineage>
        <taxon>Eukaryota</taxon>
        <taxon>Fungi</taxon>
        <taxon>Dikarya</taxon>
        <taxon>Ascomycota</taxon>
        <taxon>Pezizomycotina</taxon>
        <taxon>Dothideomycetes</taxon>
        <taxon>Dothideomycetes incertae sedis</taxon>
        <taxon>Lineolatales</taxon>
        <taxon>Lineolataceae</taxon>
        <taxon>Lineolata</taxon>
    </lineage>
</organism>
<dbReference type="GO" id="GO:0030688">
    <property type="term" value="C:preribosome, small subunit precursor"/>
    <property type="evidence" value="ECO:0007669"/>
    <property type="project" value="TreeGrafter"/>
</dbReference>
<evidence type="ECO:0000256" key="4">
    <source>
        <dbReference type="ARBA" id="ARBA00018689"/>
    </source>
</evidence>
<feature type="region of interest" description="Disordered" evidence="9">
    <location>
        <begin position="194"/>
        <end position="281"/>
    </location>
</feature>
<keyword evidence="8" id="KW-0539">Nucleus</keyword>
<dbReference type="PANTHER" id="PTHR33911">
    <property type="entry name" value="RRNA-PROCESSING PROTEIN EFG1"/>
    <property type="match status" value="1"/>
</dbReference>
<evidence type="ECO:0000256" key="1">
    <source>
        <dbReference type="ARBA" id="ARBA00002773"/>
    </source>
</evidence>
<dbReference type="OrthoDB" id="47732at2759"/>
<evidence type="ECO:0000313" key="11">
    <source>
        <dbReference type="Proteomes" id="UP000799766"/>
    </source>
</evidence>
<dbReference type="PANTHER" id="PTHR33911:SF1">
    <property type="entry name" value="RRNA-PROCESSING PROTEIN EFG1"/>
    <property type="match status" value="1"/>
</dbReference>
<evidence type="ECO:0000256" key="2">
    <source>
        <dbReference type="ARBA" id="ARBA00004604"/>
    </source>
</evidence>
<dbReference type="AlphaFoldDB" id="A0A6A6NW66"/>
<evidence type="ECO:0000256" key="6">
    <source>
        <dbReference type="ARBA" id="ARBA00022552"/>
    </source>
</evidence>
<comment type="subcellular location">
    <subcellularLocation>
        <location evidence="2">Nucleus</location>
        <location evidence="2">Nucleolus</location>
    </subcellularLocation>
</comment>
<keyword evidence="6" id="KW-0698">rRNA processing</keyword>
<feature type="compositionally biased region" description="Basic and acidic residues" evidence="9">
    <location>
        <begin position="255"/>
        <end position="265"/>
    </location>
</feature>
<dbReference type="Pfam" id="PF10153">
    <property type="entry name" value="Efg1"/>
    <property type="match status" value="1"/>
</dbReference>
<evidence type="ECO:0000256" key="8">
    <source>
        <dbReference type="ARBA" id="ARBA00023242"/>
    </source>
</evidence>
<name>A0A6A6NW66_9PEZI</name>
<feature type="compositionally biased region" description="Acidic residues" evidence="9">
    <location>
        <begin position="266"/>
        <end position="281"/>
    </location>
</feature>
<dbReference type="InterPro" id="IPR019310">
    <property type="entry name" value="Efg1"/>
</dbReference>
<evidence type="ECO:0000256" key="3">
    <source>
        <dbReference type="ARBA" id="ARBA00006916"/>
    </source>
</evidence>
<sequence>MNRPQPGHNYRKGGTDATGISGNSRPRKYAVGRVKKRIRDIERLLRKQDIKNADARVELERELVTCKHELERNESGKKRQKMIAKYHKVRFFDRQRATRRLKRLKKKRWGDLSPGELSKLDEEVYEAEVDLNYTLYYPLEERYSSLFPRAKGDNHAGDGATGLAQDGSDEVPGRVRNERMRLLVKNAMNNSTLEDLRNGKLTSYSAPENANSRRRSNAETSHLHKSGRPSSTAHSQGSMERRATGGSFSKAELGLADHGDGKMEDVDILDENDDDDDGFFE</sequence>